<dbReference type="InterPro" id="IPR010684">
    <property type="entry name" value="RNA_pol_II_trans_fac_SIII_A"/>
</dbReference>
<dbReference type="AlphaFoldDB" id="A0A1Q3F1V4"/>
<feature type="compositionally biased region" description="Basic and acidic residues" evidence="4">
    <location>
        <begin position="133"/>
        <end position="156"/>
    </location>
</feature>
<feature type="compositionally biased region" description="Acidic residues" evidence="4">
    <location>
        <begin position="102"/>
        <end position="111"/>
    </location>
</feature>
<feature type="compositionally biased region" description="Low complexity" evidence="4">
    <location>
        <begin position="310"/>
        <end position="329"/>
    </location>
</feature>
<keyword evidence="2 3" id="KW-0539">Nucleus</keyword>
<dbReference type="SUPFAM" id="SSF47676">
    <property type="entry name" value="Conserved domain common to transcription factors TFIIS, elongin A, CRSP70"/>
    <property type="match status" value="1"/>
</dbReference>
<protein>
    <submittedName>
        <fullName evidence="6">Putative transcription elongation factor b polypeptide 3</fullName>
    </submittedName>
</protein>
<reference evidence="6" key="1">
    <citation type="submission" date="2017-01" db="EMBL/GenBank/DDBJ databases">
        <title>A deep insight into the sialotranscriptome of adult male and female Cluex tarsalis mosquitoes.</title>
        <authorList>
            <person name="Ribeiro J.M."/>
            <person name="Moreira F."/>
            <person name="Bernard K.A."/>
            <person name="Calvo E."/>
        </authorList>
    </citation>
    <scope>NUCLEOTIDE SEQUENCE</scope>
    <source>
        <strain evidence="6">Kern County</strain>
        <tissue evidence="6">Salivary glands</tissue>
    </source>
</reference>
<feature type="domain" description="TFIIS N-terminal" evidence="5">
    <location>
        <begin position="3"/>
        <end position="79"/>
    </location>
</feature>
<dbReference type="GO" id="GO:0006368">
    <property type="term" value="P:transcription elongation by RNA polymerase II"/>
    <property type="evidence" value="ECO:0007669"/>
    <property type="project" value="InterPro"/>
</dbReference>
<keyword evidence="6" id="KW-0251">Elongation factor</keyword>
<evidence type="ECO:0000256" key="4">
    <source>
        <dbReference type="SAM" id="MobiDB-lite"/>
    </source>
</evidence>
<proteinExistence type="predicted"/>
<feature type="region of interest" description="Disordered" evidence="4">
    <location>
        <begin position="77"/>
        <end position="462"/>
    </location>
</feature>
<feature type="compositionally biased region" description="Acidic residues" evidence="4">
    <location>
        <begin position="356"/>
        <end position="368"/>
    </location>
</feature>
<comment type="subcellular location">
    <subcellularLocation>
        <location evidence="1 3">Nucleus</location>
    </subcellularLocation>
</comment>
<dbReference type="InterPro" id="IPR051870">
    <property type="entry name" value="Elongin-A_domain"/>
</dbReference>
<dbReference type="GO" id="GO:0003746">
    <property type="term" value="F:translation elongation factor activity"/>
    <property type="evidence" value="ECO:0007669"/>
    <property type="project" value="UniProtKB-KW"/>
</dbReference>
<dbReference type="GO" id="GO:0070449">
    <property type="term" value="C:elongin complex"/>
    <property type="evidence" value="ECO:0007669"/>
    <property type="project" value="InterPro"/>
</dbReference>
<dbReference type="Pfam" id="PF06881">
    <property type="entry name" value="Elongin_A"/>
    <property type="match status" value="1"/>
</dbReference>
<dbReference type="PROSITE" id="PS51319">
    <property type="entry name" value="TFIIS_N"/>
    <property type="match status" value="1"/>
</dbReference>
<feature type="compositionally biased region" description="Basic and acidic residues" evidence="4">
    <location>
        <begin position="273"/>
        <end position="291"/>
    </location>
</feature>
<dbReference type="EMBL" id="GFDL01013526">
    <property type="protein sequence ID" value="JAV21519.1"/>
    <property type="molecule type" value="Transcribed_RNA"/>
</dbReference>
<feature type="compositionally biased region" description="Low complexity" evidence="4">
    <location>
        <begin position="443"/>
        <end position="460"/>
    </location>
</feature>
<dbReference type="InterPro" id="IPR035441">
    <property type="entry name" value="TFIIS/LEDGF_dom_sf"/>
</dbReference>
<accession>A0A1Q3F1V4</accession>
<organism evidence="6">
    <name type="scientific">Culex tarsalis</name>
    <name type="common">Encephalitis mosquito</name>
    <dbReference type="NCBI Taxonomy" id="7177"/>
    <lineage>
        <taxon>Eukaryota</taxon>
        <taxon>Metazoa</taxon>
        <taxon>Ecdysozoa</taxon>
        <taxon>Arthropoda</taxon>
        <taxon>Hexapoda</taxon>
        <taxon>Insecta</taxon>
        <taxon>Pterygota</taxon>
        <taxon>Neoptera</taxon>
        <taxon>Endopterygota</taxon>
        <taxon>Diptera</taxon>
        <taxon>Nematocera</taxon>
        <taxon>Culicoidea</taxon>
        <taxon>Culicidae</taxon>
        <taxon>Culicinae</taxon>
        <taxon>Culicini</taxon>
        <taxon>Culex</taxon>
        <taxon>Culex</taxon>
    </lineage>
</organism>
<evidence type="ECO:0000259" key="5">
    <source>
        <dbReference type="PROSITE" id="PS51319"/>
    </source>
</evidence>
<dbReference type="PANTHER" id="PTHR15141">
    <property type="entry name" value="TRANSCRIPTION ELONGATION FACTOR B POLYPEPTIDE 3"/>
    <property type="match status" value="1"/>
</dbReference>
<feature type="compositionally biased region" description="Acidic residues" evidence="4">
    <location>
        <begin position="157"/>
        <end position="167"/>
    </location>
</feature>
<dbReference type="Gene3D" id="6.10.250.3180">
    <property type="match status" value="1"/>
</dbReference>
<sequence>MTSIVENIKHYQKSIDRSLNDESRLLHCIAKLYRLPVSVQHLQETGIGRTVNGLRKYDGEVGVAAKALVSKWKSMVAAEESEDGGGGEQQSGGNHYDHHQQDEDDDDEDNYDESRLQVDEQPHEEDVNEDSDQDMHDHEEHESPKQEARREEYRQVEDEEQEEEMESDHESEKVSKHKQEEHRKSSSSKSRDRHEKESTNHHSKSHASSSSSSSSKKSSSDRDKKDKHKSSGSERKSSSQQSSEKESSHKSSREKSNSSSSSSSKHHSSTKVSGKERSNGYKKEESKRSRSEEEDELNNSKKIKKEEASGKSSSKSSSRSGKSSSGSSSSKDKSKKSSSSDKKRESSSKKKSPRSDDEDEVEEEEEGLDSSAGASFADALAMIGMPSSSSSSKKKSSSDKPKKSSSSTSMPPPAAKARSEKSSSRSSSSSSSSKSSRHKESSSPKSTASSSGYSSSSSSSTAAPLLARNVTLDPLPEASEIVEALPIISPHYKPMPLNQTVMGCVFGSAGGKPPKSHLTDEEALGHSMQSKNQRTKVYSGVKTYNGKVPSLFDSCIRMLQENIDLLDVTGGVPFDLLKPVLERASPEQLINLEHYNPYLMEDSDVLWEQHCRRQFRTQKRKEEECESWREMYMRCSEERDAKLRSLTQNIKMSQAEKVAPVRKTQLAYVDSAVKPPRSVISKQARFGTDRTPVVSPAARVASLKNATSNVAKAGDTRLKVAPGARDTAQAVFQPMKPKKAPMMTKVMNSIKGIKGFRR</sequence>
<feature type="compositionally biased region" description="Basic and acidic residues" evidence="4">
    <location>
        <begin position="338"/>
        <end position="348"/>
    </location>
</feature>
<dbReference type="SMART" id="SM00509">
    <property type="entry name" value="TFS2N"/>
    <property type="match status" value="1"/>
</dbReference>
<feature type="compositionally biased region" description="Low complexity" evidence="4">
    <location>
        <begin position="424"/>
        <end position="434"/>
    </location>
</feature>
<dbReference type="InterPro" id="IPR003617">
    <property type="entry name" value="TFIIS/CRSP70_N_sub"/>
</dbReference>
<feature type="compositionally biased region" description="Basic and acidic residues" evidence="4">
    <location>
        <begin position="218"/>
        <end position="256"/>
    </location>
</feature>
<evidence type="ECO:0000256" key="1">
    <source>
        <dbReference type="ARBA" id="ARBA00004123"/>
    </source>
</evidence>
<name>A0A1Q3F1V4_CULTA</name>
<feature type="compositionally biased region" description="Low complexity" evidence="4">
    <location>
        <begin position="206"/>
        <end position="217"/>
    </location>
</feature>
<dbReference type="PANTHER" id="PTHR15141:SF76">
    <property type="entry name" value="TRANSCRIPTION ELONGATION FACTOR B POLYPEPTIDE 3"/>
    <property type="match status" value="1"/>
</dbReference>
<feature type="compositionally biased region" description="Basic and acidic residues" evidence="4">
    <location>
        <begin position="168"/>
        <end position="200"/>
    </location>
</feature>
<dbReference type="Pfam" id="PF08711">
    <property type="entry name" value="Med26"/>
    <property type="match status" value="1"/>
</dbReference>
<evidence type="ECO:0000256" key="2">
    <source>
        <dbReference type="ARBA" id="ARBA00023242"/>
    </source>
</evidence>
<dbReference type="InterPro" id="IPR017923">
    <property type="entry name" value="TFIIS_N"/>
</dbReference>
<keyword evidence="6" id="KW-0648">Protein biosynthesis</keyword>
<feature type="compositionally biased region" description="Basic and acidic residues" evidence="4">
    <location>
        <begin position="112"/>
        <end position="125"/>
    </location>
</feature>
<dbReference type="Gene3D" id="1.20.930.10">
    <property type="entry name" value="Conserved domain common to transcription factors TFIIS, elongin A, CRSP70"/>
    <property type="match status" value="1"/>
</dbReference>
<evidence type="ECO:0000256" key="3">
    <source>
        <dbReference type="PROSITE-ProRule" id="PRU00649"/>
    </source>
</evidence>
<evidence type="ECO:0000313" key="6">
    <source>
        <dbReference type="EMBL" id="JAV21519.1"/>
    </source>
</evidence>